<dbReference type="Proteomes" id="UP000324222">
    <property type="component" value="Unassembled WGS sequence"/>
</dbReference>
<name>A0A5B7GE51_PORTR</name>
<keyword evidence="2" id="KW-1185">Reference proteome</keyword>
<organism evidence="1 2">
    <name type="scientific">Portunus trituberculatus</name>
    <name type="common">Swimming crab</name>
    <name type="synonym">Neptunus trituberculatus</name>
    <dbReference type="NCBI Taxonomy" id="210409"/>
    <lineage>
        <taxon>Eukaryota</taxon>
        <taxon>Metazoa</taxon>
        <taxon>Ecdysozoa</taxon>
        <taxon>Arthropoda</taxon>
        <taxon>Crustacea</taxon>
        <taxon>Multicrustacea</taxon>
        <taxon>Malacostraca</taxon>
        <taxon>Eumalacostraca</taxon>
        <taxon>Eucarida</taxon>
        <taxon>Decapoda</taxon>
        <taxon>Pleocyemata</taxon>
        <taxon>Brachyura</taxon>
        <taxon>Eubrachyura</taxon>
        <taxon>Portunoidea</taxon>
        <taxon>Portunidae</taxon>
        <taxon>Portuninae</taxon>
        <taxon>Portunus</taxon>
    </lineage>
</organism>
<proteinExistence type="predicted"/>
<comment type="caution">
    <text evidence="1">The sequence shown here is derived from an EMBL/GenBank/DDBJ whole genome shotgun (WGS) entry which is preliminary data.</text>
</comment>
<accession>A0A5B7GE51</accession>
<reference evidence="1 2" key="1">
    <citation type="submission" date="2019-05" db="EMBL/GenBank/DDBJ databases">
        <title>Another draft genome of Portunus trituberculatus and its Hox gene families provides insights of decapod evolution.</title>
        <authorList>
            <person name="Jeong J.-H."/>
            <person name="Song I."/>
            <person name="Kim S."/>
            <person name="Choi T."/>
            <person name="Kim D."/>
            <person name="Ryu S."/>
            <person name="Kim W."/>
        </authorList>
    </citation>
    <scope>NUCLEOTIDE SEQUENCE [LARGE SCALE GENOMIC DNA]</scope>
    <source>
        <tissue evidence="1">Muscle</tissue>
    </source>
</reference>
<sequence length="71" mass="8381">MQQNSELQAKHCLSKETKYVKKVLFCCILTFYAPKLRNAGKAHYLSKELKCQKWVIFVYSSVLCTKFRIFV</sequence>
<dbReference type="EMBL" id="VSRR010013345">
    <property type="protein sequence ID" value="MPC55655.1"/>
    <property type="molecule type" value="Genomic_DNA"/>
</dbReference>
<gene>
    <name evidence="1" type="ORF">E2C01_049598</name>
</gene>
<evidence type="ECO:0000313" key="1">
    <source>
        <dbReference type="EMBL" id="MPC55655.1"/>
    </source>
</evidence>
<protein>
    <submittedName>
        <fullName evidence="1">Uncharacterized protein</fullName>
    </submittedName>
</protein>
<evidence type="ECO:0000313" key="2">
    <source>
        <dbReference type="Proteomes" id="UP000324222"/>
    </source>
</evidence>
<dbReference type="AlphaFoldDB" id="A0A5B7GE51"/>